<name>A0A1G2R615_9BACT</name>
<dbReference type="Proteomes" id="UP000179258">
    <property type="component" value="Unassembled WGS sequence"/>
</dbReference>
<accession>A0A1G2R615</accession>
<dbReference type="Pfam" id="PF02594">
    <property type="entry name" value="DUF167"/>
    <property type="match status" value="1"/>
</dbReference>
<evidence type="ECO:0000256" key="1">
    <source>
        <dbReference type="ARBA" id="ARBA00010364"/>
    </source>
</evidence>
<dbReference type="Gene3D" id="3.30.1200.10">
    <property type="entry name" value="YggU-like"/>
    <property type="match status" value="1"/>
</dbReference>
<dbReference type="EMBL" id="MHTX01000019">
    <property type="protein sequence ID" value="OHA68284.1"/>
    <property type="molecule type" value="Genomic_DNA"/>
</dbReference>
<dbReference type="SMART" id="SM01152">
    <property type="entry name" value="DUF167"/>
    <property type="match status" value="1"/>
</dbReference>
<proteinExistence type="inferred from homology"/>
<reference evidence="2 3" key="1">
    <citation type="journal article" date="2016" name="Nat. Commun.">
        <title>Thousands of microbial genomes shed light on interconnected biogeochemical processes in an aquifer system.</title>
        <authorList>
            <person name="Anantharaman K."/>
            <person name="Brown C.T."/>
            <person name="Hug L.A."/>
            <person name="Sharon I."/>
            <person name="Castelle C.J."/>
            <person name="Probst A.J."/>
            <person name="Thomas B.C."/>
            <person name="Singh A."/>
            <person name="Wilkins M.J."/>
            <person name="Karaoz U."/>
            <person name="Brodie E.L."/>
            <person name="Williams K.H."/>
            <person name="Hubbard S.S."/>
            <person name="Banfield J.F."/>
        </authorList>
    </citation>
    <scope>NUCLEOTIDE SEQUENCE [LARGE SCALE GENOMIC DNA]</scope>
</reference>
<organism evidence="2 3">
    <name type="scientific">Candidatus Wildermuthbacteria bacterium RIFCSPHIGHO2_02_FULL_47_17</name>
    <dbReference type="NCBI Taxonomy" id="1802452"/>
    <lineage>
        <taxon>Bacteria</taxon>
        <taxon>Candidatus Wildermuthiibacteriota</taxon>
    </lineage>
</organism>
<protein>
    <submittedName>
        <fullName evidence="2">Uncharacterized protein</fullName>
    </submittedName>
</protein>
<comment type="caution">
    <text evidence="2">The sequence shown here is derived from an EMBL/GenBank/DDBJ whole genome shotgun (WGS) entry which is preliminary data.</text>
</comment>
<dbReference type="AlphaFoldDB" id="A0A1G2R615"/>
<dbReference type="InterPro" id="IPR003746">
    <property type="entry name" value="DUF167"/>
</dbReference>
<dbReference type="InterPro" id="IPR036591">
    <property type="entry name" value="YggU-like_sf"/>
</dbReference>
<gene>
    <name evidence="2" type="ORF">A3D59_03950</name>
</gene>
<evidence type="ECO:0000313" key="3">
    <source>
        <dbReference type="Proteomes" id="UP000179258"/>
    </source>
</evidence>
<sequence>MLIKIKVFPESKNEEVVAKTADSFEVRIKEKAERGLANKAVITALAAYFNIPEANVRLVKGFTQRNKIFDIRGVQT</sequence>
<dbReference type="NCBIfam" id="TIGR00251">
    <property type="entry name" value="DUF167 family protein"/>
    <property type="match status" value="1"/>
</dbReference>
<dbReference type="SUPFAM" id="SSF69786">
    <property type="entry name" value="YggU-like"/>
    <property type="match status" value="1"/>
</dbReference>
<evidence type="ECO:0000313" key="2">
    <source>
        <dbReference type="EMBL" id="OHA68284.1"/>
    </source>
</evidence>
<comment type="similarity">
    <text evidence="1">Belongs to the UPF0235 family.</text>
</comment>